<protein>
    <submittedName>
        <fullName evidence="1">Uncharacterized protein</fullName>
    </submittedName>
</protein>
<reference evidence="2" key="1">
    <citation type="submission" date="2015-04" db="EMBL/GenBank/DDBJ databases">
        <title>Physiological reanalysis, assessment of diazotrophy, and genome sequences of multiple isolates of Streptomyces thermoautotrophicus.</title>
        <authorList>
            <person name="MacKellar D.C."/>
            <person name="Lieber L."/>
            <person name="Norman J."/>
            <person name="Bolger A."/>
            <person name="Tobin C."/>
            <person name="Murray J.W."/>
            <person name="Chang R."/>
            <person name="Ford T."/>
            <person name="Nguyen P.Q."/>
            <person name="Woodward J."/>
            <person name="Permingeat H."/>
            <person name="Joshi N.S."/>
            <person name="Silver P.A."/>
            <person name="Usadel B."/>
            <person name="Rutherford A.W."/>
            <person name="Friesen M."/>
            <person name="Prell J."/>
        </authorList>
    </citation>
    <scope>NUCLEOTIDE SEQUENCE [LARGE SCALE GENOMIC DNA]</scope>
    <source>
        <strain evidence="2">H1</strain>
    </source>
</reference>
<keyword evidence="2" id="KW-1185">Reference proteome</keyword>
<sequence length="93" mass="10785">MVFLVMGLLMLLLRWTFSRGRSLVARPPRTGHPTEYGMLVSVAAPRSYEEGERLRQQLLDQDIRATVTLTDQGLRLFVWPEDELRARTVLDRD</sequence>
<dbReference type="PATRIC" id="fig|1469144.10.peg.1292"/>
<organism evidence="1 2">
    <name type="scientific">Carbonactinospora thermoautotrophica</name>
    <dbReference type="NCBI Taxonomy" id="1469144"/>
    <lineage>
        <taxon>Bacteria</taxon>
        <taxon>Bacillati</taxon>
        <taxon>Actinomycetota</taxon>
        <taxon>Actinomycetes</taxon>
        <taxon>Kitasatosporales</taxon>
        <taxon>Carbonactinosporaceae</taxon>
        <taxon>Carbonactinospora</taxon>
    </lineage>
</organism>
<name>A0A132MNV0_9ACTN</name>
<gene>
    <name evidence="1" type="ORF">LI90_1164</name>
</gene>
<accession>A0A132MNV0</accession>
<dbReference type="AlphaFoldDB" id="A0A132MNV0"/>
<evidence type="ECO:0000313" key="2">
    <source>
        <dbReference type="Proteomes" id="UP000070188"/>
    </source>
</evidence>
<evidence type="ECO:0000313" key="1">
    <source>
        <dbReference type="EMBL" id="KWW99528.1"/>
    </source>
</evidence>
<dbReference type="EMBL" id="LAXD01000001">
    <property type="protein sequence ID" value="KWW99528.1"/>
    <property type="molecule type" value="Genomic_DNA"/>
</dbReference>
<dbReference type="Proteomes" id="UP000070188">
    <property type="component" value="Unassembled WGS sequence"/>
</dbReference>
<comment type="caution">
    <text evidence="1">The sequence shown here is derived from an EMBL/GenBank/DDBJ whole genome shotgun (WGS) entry which is preliminary data.</text>
</comment>
<proteinExistence type="predicted"/>